<evidence type="ECO:0000256" key="1">
    <source>
        <dbReference type="SAM" id="Coils"/>
    </source>
</evidence>
<proteinExistence type="predicted"/>
<accession>A0A9D4MXL5</accession>
<feature type="coiled-coil region" evidence="1">
    <location>
        <begin position="61"/>
        <end position="120"/>
    </location>
</feature>
<name>A0A9D4MXL5_DREPO</name>
<gene>
    <name evidence="2" type="ORF">DPMN_009192</name>
</gene>
<reference evidence="2" key="1">
    <citation type="journal article" date="2019" name="bioRxiv">
        <title>The Genome of the Zebra Mussel, Dreissena polymorpha: A Resource for Invasive Species Research.</title>
        <authorList>
            <person name="McCartney M.A."/>
            <person name="Auch B."/>
            <person name="Kono T."/>
            <person name="Mallez S."/>
            <person name="Zhang Y."/>
            <person name="Obille A."/>
            <person name="Becker A."/>
            <person name="Abrahante J.E."/>
            <person name="Garbe J."/>
            <person name="Badalamenti J.P."/>
            <person name="Herman A."/>
            <person name="Mangelson H."/>
            <person name="Liachko I."/>
            <person name="Sullivan S."/>
            <person name="Sone E.D."/>
            <person name="Koren S."/>
            <person name="Silverstein K.A.T."/>
            <person name="Beckman K.B."/>
            <person name="Gohl D.M."/>
        </authorList>
    </citation>
    <scope>NUCLEOTIDE SEQUENCE</scope>
    <source>
        <strain evidence="2">Duluth1</strain>
        <tissue evidence="2">Whole animal</tissue>
    </source>
</reference>
<dbReference type="Proteomes" id="UP000828390">
    <property type="component" value="Unassembled WGS sequence"/>
</dbReference>
<keyword evidence="3" id="KW-1185">Reference proteome</keyword>
<evidence type="ECO:0000313" key="2">
    <source>
        <dbReference type="EMBL" id="KAH3885200.1"/>
    </source>
</evidence>
<dbReference type="AlphaFoldDB" id="A0A9D4MXL5"/>
<protein>
    <submittedName>
        <fullName evidence="2">Uncharacterized protein</fullName>
    </submittedName>
</protein>
<feature type="non-terminal residue" evidence="2">
    <location>
        <position position="1"/>
    </location>
</feature>
<evidence type="ECO:0000313" key="3">
    <source>
        <dbReference type="Proteomes" id="UP000828390"/>
    </source>
</evidence>
<organism evidence="2 3">
    <name type="scientific">Dreissena polymorpha</name>
    <name type="common">Zebra mussel</name>
    <name type="synonym">Mytilus polymorpha</name>
    <dbReference type="NCBI Taxonomy" id="45954"/>
    <lineage>
        <taxon>Eukaryota</taxon>
        <taxon>Metazoa</taxon>
        <taxon>Spiralia</taxon>
        <taxon>Lophotrochozoa</taxon>
        <taxon>Mollusca</taxon>
        <taxon>Bivalvia</taxon>
        <taxon>Autobranchia</taxon>
        <taxon>Heteroconchia</taxon>
        <taxon>Euheterodonta</taxon>
        <taxon>Imparidentia</taxon>
        <taxon>Neoheterodontei</taxon>
        <taxon>Myida</taxon>
        <taxon>Dreissenoidea</taxon>
        <taxon>Dreissenidae</taxon>
        <taxon>Dreissena</taxon>
    </lineage>
</organism>
<comment type="caution">
    <text evidence="2">The sequence shown here is derived from an EMBL/GenBank/DDBJ whole genome shotgun (WGS) entry which is preliminary data.</text>
</comment>
<keyword evidence="1" id="KW-0175">Coiled coil</keyword>
<dbReference type="EMBL" id="JAIWYP010000001">
    <property type="protein sequence ID" value="KAH3885200.1"/>
    <property type="molecule type" value="Genomic_DNA"/>
</dbReference>
<reference evidence="2" key="2">
    <citation type="submission" date="2020-11" db="EMBL/GenBank/DDBJ databases">
        <authorList>
            <person name="McCartney M.A."/>
            <person name="Auch B."/>
            <person name="Kono T."/>
            <person name="Mallez S."/>
            <person name="Becker A."/>
            <person name="Gohl D.M."/>
            <person name="Silverstein K.A.T."/>
            <person name="Koren S."/>
            <person name="Bechman K.B."/>
            <person name="Herman A."/>
            <person name="Abrahante J.E."/>
            <person name="Garbe J."/>
        </authorList>
    </citation>
    <scope>NUCLEOTIDE SEQUENCE</scope>
    <source>
        <strain evidence="2">Duluth1</strain>
        <tissue evidence="2">Whole animal</tissue>
    </source>
</reference>
<dbReference type="Gene3D" id="1.10.287.1490">
    <property type="match status" value="1"/>
</dbReference>
<sequence length="379" mass="43229">VLEELKSQCHINSTPMEDIMKSHHILKEELKPQKNVYMSLYGKKKYLECLAMDKSEWPQSQQDIDLELKEARQDKNAMKEAVEEEKERYRASMEALAESYEKLQEKIKLVEGNLEVFEAKRAKFESRMALDPPAVKRALGTCDESIATLRSTLAGLQSHRAELEASVAKARVELAAMSKITGKKKTRGPSLKRLQEICAFLETQTGVRVVELSPERLRVEFLRSSQLSANVDQAAEFKLQLTLNFDPESRDEIRLASVKINNELFNIDDLVDQEVACTDVPYLILAVREKWVRCYPLLSEIDLLNRTHAIDWIQEECKLRVLVGRCGKAMVTLSVPRDYPATRGITLQDTPALQLTDLPDSGASLTDWVIYLEKKFAER</sequence>